<evidence type="ECO:0000313" key="4">
    <source>
        <dbReference type="EMBL" id="QJI04674.1"/>
    </source>
</evidence>
<accession>A0A6H1ZC54</accession>
<evidence type="ECO:0000313" key="1">
    <source>
        <dbReference type="EMBL" id="QJA44957.1"/>
    </source>
</evidence>
<name>A0A6H1ZC54_9ZZZZ</name>
<dbReference type="EMBL" id="MT141555">
    <property type="protein sequence ID" value="QJA66476.1"/>
    <property type="molecule type" value="Genomic_DNA"/>
</dbReference>
<dbReference type="EMBL" id="MT143983">
    <property type="protein sequence ID" value="QJA44957.1"/>
    <property type="molecule type" value="Genomic_DNA"/>
</dbReference>
<proteinExistence type="predicted"/>
<gene>
    <name evidence="4" type="ORF">MM415A00105_0066</name>
    <name evidence="2" type="ORF">MM415B00347_0044</name>
    <name evidence="1" type="ORF">TM448A00170_0048</name>
    <name evidence="3" type="ORF">TM448B00622_0014</name>
</gene>
<sequence>MRVIGQIIELDPSKKYIMVVKEGSRLSRTIHTCGTEGILYNGRIFFIGDFEDFRLIENSDRIAEIAEESI</sequence>
<organism evidence="1">
    <name type="scientific">viral metagenome</name>
    <dbReference type="NCBI Taxonomy" id="1070528"/>
    <lineage>
        <taxon>unclassified sequences</taxon>
        <taxon>metagenomes</taxon>
        <taxon>organismal metagenomes</taxon>
    </lineage>
</organism>
<dbReference type="EMBL" id="MT145188">
    <property type="protein sequence ID" value="QJI04674.1"/>
    <property type="molecule type" value="Genomic_DNA"/>
</dbReference>
<reference evidence="1" key="1">
    <citation type="submission" date="2020-03" db="EMBL/GenBank/DDBJ databases">
        <title>The deep terrestrial virosphere.</title>
        <authorList>
            <person name="Holmfeldt K."/>
            <person name="Nilsson E."/>
            <person name="Simone D."/>
            <person name="Lopez-Fernandez M."/>
            <person name="Wu X."/>
            <person name="de Brujin I."/>
            <person name="Lundin D."/>
            <person name="Andersson A."/>
            <person name="Bertilsson S."/>
            <person name="Dopson M."/>
        </authorList>
    </citation>
    <scope>NUCLEOTIDE SEQUENCE</scope>
    <source>
        <strain evidence="4">MM415A00105</strain>
        <strain evidence="2">MM415B00347</strain>
        <strain evidence="1">TM448A00170</strain>
        <strain evidence="3">TM448B00622</strain>
    </source>
</reference>
<dbReference type="EMBL" id="MT144640">
    <property type="protein sequence ID" value="QJH96119.1"/>
    <property type="molecule type" value="Genomic_DNA"/>
</dbReference>
<evidence type="ECO:0000313" key="2">
    <source>
        <dbReference type="EMBL" id="QJA66476.1"/>
    </source>
</evidence>
<protein>
    <submittedName>
        <fullName evidence="1">Uncharacterized protein</fullName>
    </submittedName>
</protein>
<evidence type="ECO:0000313" key="3">
    <source>
        <dbReference type="EMBL" id="QJH96119.1"/>
    </source>
</evidence>
<dbReference type="AlphaFoldDB" id="A0A6H1ZC54"/>